<comment type="subcellular location">
    <subcellularLocation>
        <location evidence="8">Cell inner membrane</location>
        <topology evidence="8">Single-pass type I membrane protein</topology>
    </subcellularLocation>
    <text evidence="8">Localizes to the Z ring in an FtsZ-dependent manner.</text>
</comment>
<dbReference type="InterPro" id="IPR036765">
    <property type="entry name" value="ZipA_FtsZ-bd_C_sf"/>
</dbReference>
<evidence type="ECO:0000256" key="2">
    <source>
        <dbReference type="ARBA" id="ARBA00022519"/>
    </source>
</evidence>
<comment type="similarity">
    <text evidence="8 9">Belongs to the ZipA family.</text>
</comment>
<dbReference type="GO" id="GO:0043093">
    <property type="term" value="P:FtsZ-dependent cytokinesis"/>
    <property type="evidence" value="ECO:0007669"/>
    <property type="project" value="UniProtKB-UniRule"/>
</dbReference>
<evidence type="ECO:0000313" key="12">
    <source>
        <dbReference type="EMBL" id="SDL38809.1"/>
    </source>
</evidence>
<dbReference type="HAMAP" id="MF_00509">
    <property type="entry name" value="ZipA"/>
    <property type="match status" value="1"/>
</dbReference>
<evidence type="ECO:0000256" key="10">
    <source>
        <dbReference type="SAM" id="MobiDB-lite"/>
    </source>
</evidence>
<protein>
    <recommendedName>
        <fullName evidence="8 9">Cell division protein ZipA</fullName>
    </recommendedName>
</protein>
<keyword evidence="6 8" id="KW-0472">Membrane</keyword>
<dbReference type="InterPro" id="IPR007449">
    <property type="entry name" value="ZipA_FtsZ-bd_C"/>
</dbReference>
<comment type="subunit">
    <text evidence="8">Interacts with FtsZ via their C-terminal domains.</text>
</comment>
<comment type="function">
    <text evidence="8 9">Essential cell division protein that stabilizes the FtsZ protofilaments by cross-linking them and that serves as a cytoplasmic membrane anchor for the Z ring. Also required for the recruitment to the septal ring of downstream cell division proteins.</text>
</comment>
<dbReference type="EMBL" id="FNGI01000003">
    <property type="protein sequence ID" value="SDL38809.1"/>
    <property type="molecule type" value="Genomic_DNA"/>
</dbReference>
<proteinExistence type="inferred from homology"/>
<keyword evidence="7 8" id="KW-0131">Cell cycle</keyword>
<reference evidence="12 13" key="1">
    <citation type="submission" date="2016-10" db="EMBL/GenBank/DDBJ databases">
        <authorList>
            <person name="de Groot N.N."/>
        </authorList>
    </citation>
    <scope>NUCLEOTIDE SEQUENCE [LARGE SCALE GENOMIC DNA]</scope>
    <source>
        <strain evidence="12 13">DSM 14789</strain>
    </source>
</reference>
<feature type="domain" description="ZipA C-terminal FtsZ-binding" evidence="11">
    <location>
        <begin position="325"/>
        <end position="455"/>
    </location>
</feature>
<dbReference type="SMART" id="SM00771">
    <property type="entry name" value="ZipA_C"/>
    <property type="match status" value="1"/>
</dbReference>
<dbReference type="OrthoDB" id="7054914at2"/>
<dbReference type="GO" id="GO:0000917">
    <property type="term" value="P:division septum assembly"/>
    <property type="evidence" value="ECO:0007669"/>
    <property type="project" value="TreeGrafter"/>
</dbReference>
<sequence>MELREWLIILGLVLVTIIVVDGVRRLQRQRRVPRLDQVKGDDGSLATDPEEAARQAEINWELPNGGARVVRPATQAAVEPKPKLQRQEHPGPSKVFSRMEHTATAATPSAGERAHEREREDMDALSESTPPAAESHRSTAPAAEPLRAERDAPDNEPAMQPLRRSDDEPRAFVDDSEVAHHDDDAEAPMSRFSRAGMAAALRSGSQRVSQSVQRMSSALQRHDDEGVAHANEPSLGGAPDLSAGKSGSGSAERQAPSVAFEPPFEPVGETARAAATPDASHADERPLPATHDDVADYKVTAHPVVEKARRHHVSAQRARETLAHAEEVIVISVMARNEEGFSGPDLLNLMLACGLRYSEMGIFLRYETEDAESDLQFAMVDVVKPGTFDLEALDDFATPGVTFLMPLPGAQDSAAAFEAMVETAMVLVRNMGGELKDENRSVMTAQTVGFARQRVQEFERLNRLHRYQAN</sequence>
<dbReference type="STRING" id="119000.SAMN05661010_01537"/>
<dbReference type="RefSeq" id="WP_089727201.1">
    <property type="nucleotide sequence ID" value="NZ_FNGI01000003.1"/>
</dbReference>
<organism evidence="12 13">
    <name type="scientific">Modicisalibacter muralis</name>
    <dbReference type="NCBI Taxonomy" id="119000"/>
    <lineage>
        <taxon>Bacteria</taxon>
        <taxon>Pseudomonadati</taxon>
        <taxon>Pseudomonadota</taxon>
        <taxon>Gammaproteobacteria</taxon>
        <taxon>Oceanospirillales</taxon>
        <taxon>Halomonadaceae</taxon>
        <taxon>Modicisalibacter</taxon>
    </lineage>
</organism>
<evidence type="ECO:0000259" key="11">
    <source>
        <dbReference type="SMART" id="SM00771"/>
    </source>
</evidence>
<feature type="compositionally biased region" description="Basic and acidic residues" evidence="10">
    <location>
        <begin position="280"/>
        <end position="292"/>
    </location>
</feature>
<name>A0A1G9JMR2_9GAMM</name>
<evidence type="ECO:0000256" key="3">
    <source>
        <dbReference type="ARBA" id="ARBA00022618"/>
    </source>
</evidence>
<evidence type="ECO:0000256" key="1">
    <source>
        <dbReference type="ARBA" id="ARBA00022475"/>
    </source>
</evidence>
<evidence type="ECO:0000313" key="13">
    <source>
        <dbReference type="Proteomes" id="UP000198654"/>
    </source>
</evidence>
<dbReference type="Gene3D" id="3.30.1400.10">
    <property type="entry name" value="ZipA, C-terminal FtsZ-binding domain"/>
    <property type="match status" value="1"/>
</dbReference>
<keyword evidence="1 8" id="KW-1003">Cell membrane</keyword>
<dbReference type="AlphaFoldDB" id="A0A1G9JMR2"/>
<dbReference type="SUPFAM" id="SSF64383">
    <property type="entry name" value="Cell-division protein ZipA, C-terminal domain"/>
    <property type="match status" value="1"/>
</dbReference>
<dbReference type="PANTHER" id="PTHR38685:SF1">
    <property type="entry name" value="CELL DIVISION PROTEIN ZIPA"/>
    <property type="match status" value="1"/>
</dbReference>
<dbReference type="PANTHER" id="PTHR38685">
    <property type="entry name" value="CELL DIVISION PROTEIN ZIPA"/>
    <property type="match status" value="1"/>
</dbReference>
<dbReference type="Pfam" id="PF04354">
    <property type="entry name" value="ZipA_C"/>
    <property type="match status" value="1"/>
</dbReference>
<feature type="compositionally biased region" description="Basic and acidic residues" evidence="10">
    <location>
        <begin position="80"/>
        <end position="101"/>
    </location>
</feature>
<keyword evidence="3 8" id="KW-0132">Cell division</keyword>
<feature type="compositionally biased region" description="Basic and acidic residues" evidence="10">
    <location>
        <begin position="112"/>
        <end position="122"/>
    </location>
</feature>
<evidence type="ECO:0000256" key="6">
    <source>
        <dbReference type="ARBA" id="ARBA00023136"/>
    </source>
</evidence>
<dbReference type="GO" id="GO:0005886">
    <property type="term" value="C:plasma membrane"/>
    <property type="evidence" value="ECO:0007669"/>
    <property type="project" value="UniProtKB-SubCell"/>
</dbReference>
<keyword evidence="4 8" id="KW-0812">Transmembrane</keyword>
<dbReference type="GO" id="GO:0032153">
    <property type="term" value="C:cell division site"/>
    <property type="evidence" value="ECO:0007669"/>
    <property type="project" value="UniProtKB-UniRule"/>
</dbReference>
<gene>
    <name evidence="8" type="primary">zipA</name>
    <name evidence="12" type="ORF">SAMN05661010_01537</name>
</gene>
<evidence type="ECO:0000256" key="7">
    <source>
        <dbReference type="ARBA" id="ARBA00023306"/>
    </source>
</evidence>
<feature type="compositionally biased region" description="Low complexity" evidence="10">
    <location>
        <begin position="202"/>
        <end position="217"/>
    </location>
</feature>
<keyword evidence="13" id="KW-1185">Reference proteome</keyword>
<keyword evidence="2 8" id="KW-0997">Cell inner membrane</keyword>
<dbReference type="Proteomes" id="UP000198654">
    <property type="component" value="Unassembled WGS sequence"/>
</dbReference>
<dbReference type="InterPro" id="IPR011919">
    <property type="entry name" value="Cell_div_ZipA"/>
</dbReference>
<evidence type="ECO:0000256" key="8">
    <source>
        <dbReference type="HAMAP-Rule" id="MF_00509"/>
    </source>
</evidence>
<feature type="transmembrane region" description="Helical" evidence="8">
    <location>
        <begin position="6"/>
        <end position="24"/>
    </location>
</feature>
<accession>A0A1G9JMR2</accession>
<feature type="region of interest" description="Disordered" evidence="10">
    <location>
        <begin position="74"/>
        <end position="292"/>
    </location>
</feature>
<evidence type="ECO:0000256" key="5">
    <source>
        <dbReference type="ARBA" id="ARBA00022989"/>
    </source>
</evidence>
<evidence type="ECO:0000256" key="9">
    <source>
        <dbReference type="RuleBase" id="RU003612"/>
    </source>
</evidence>
<feature type="compositionally biased region" description="Basic and acidic residues" evidence="10">
    <location>
        <begin position="163"/>
        <end position="183"/>
    </location>
</feature>
<evidence type="ECO:0000256" key="4">
    <source>
        <dbReference type="ARBA" id="ARBA00022692"/>
    </source>
</evidence>
<keyword evidence="5 8" id="KW-1133">Transmembrane helix</keyword>